<dbReference type="RefSeq" id="WP_116553215.1">
    <property type="nucleotide sequence ID" value="NZ_QCZG01000002.1"/>
</dbReference>
<protein>
    <recommendedName>
        <fullName evidence="3">DUF1657 domain-containing protein</fullName>
    </recommendedName>
</protein>
<dbReference type="InterPro" id="IPR012452">
    <property type="entry name" value="DUF1657"/>
</dbReference>
<accession>A0A2U1K7Q7</accession>
<evidence type="ECO:0000313" key="1">
    <source>
        <dbReference type="EMBL" id="PWA13254.1"/>
    </source>
</evidence>
<reference evidence="1 2" key="1">
    <citation type="submission" date="2018-04" db="EMBL/GenBank/DDBJ databases">
        <title>Camelliibacillus theae gen. nov., sp. nov., isolated from Pu'er tea.</title>
        <authorList>
            <person name="Niu L."/>
        </authorList>
    </citation>
    <scope>NUCLEOTIDE SEQUENCE [LARGE SCALE GENOMIC DNA]</scope>
    <source>
        <strain evidence="1 2">T8</strain>
    </source>
</reference>
<sequence length="68" mass="7553">MTVASGVKQCLASMKNVQATLSTLAVQSTNGETQRELHEAMMSCESVIDDLKKRISELEMEEPQYKGF</sequence>
<name>A0A2U1K7Q7_9BACI</name>
<evidence type="ECO:0008006" key="3">
    <source>
        <dbReference type="Google" id="ProtNLM"/>
    </source>
</evidence>
<gene>
    <name evidence="1" type="ORF">DCC39_02065</name>
</gene>
<dbReference type="EMBL" id="QCZG01000002">
    <property type="protein sequence ID" value="PWA13254.1"/>
    <property type="molecule type" value="Genomic_DNA"/>
</dbReference>
<dbReference type="Pfam" id="PF07870">
    <property type="entry name" value="DUF1657"/>
    <property type="match status" value="1"/>
</dbReference>
<proteinExistence type="predicted"/>
<dbReference type="AlphaFoldDB" id="A0A2U1K7Q7"/>
<comment type="caution">
    <text evidence="1">The sequence shown here is derived from an EMBL/GenBank/DDBJ whole genome shotgun (WGS) entry which is preliminary data.</text>
</comment>
<keyword evidence="2" id="KW-1185">Reference proteome</keyword>
<dbReference type="OrthoDB" id="1684731at2"/>
<evidence type="ECO:0000313" key="2">
    <source>
        <dbReference type="Proteomes" id="UP000245998"/>
    </source>
</evidence>
<dbReference type="Proteomes" id="UP000245998">
    <property type="component" value="Unassembled WGS sequence"/>
</dbReference>
<organism evidence="1 2">
    <name type="scientific">Pueribacillus theae</name>
    <dbReference type="NCBI Taxonomy" id="2171751"/>
    <lineage>
        <taxon>Bacteria</taxon>
        <taxon>Bacillati</taxon>
        <taxon>Bacillota</taxon>
        <taxon>Bacilli</taxon>
        <taxon>Bacillales</taxon>
        <taxon>Bacillaceae</taxon>
        <taxon>Pueribacillus</taxon>
    </lineage>
</organism>